<organism evidence="2 3">
    <name type="scientific">Bartonella harrusi</name>
    <dbReference type="NCBI Taxonomy" id="2961895"/>
    <lineage>
        <taxon>Bacteria</taxon>
        <taxon>Pseudomonadati</taxon>
        <taxon>Pseudomonadota</taxon>
        <taxon>Alphaproteobacteria</taxon>
        <taxon>Hyphomicrobiales</taxon>
        <taxon>Bartonellaceae</taxon>
        <taxon>Bartonella</taxon>
    </lineage>
</organism>
<evidence type="ECO:0000256" key="1">
    <source>
        <dbReference type="SAM" id="MobiDB-lite"/>
    </source>
</evidence>
<dbReference type="EMBL" id="CP101114">
    <property type="protein sequence ID" value="UTO27979.1"/>
    <property type="molecule type" value="Genomic_DNA"/>
</dbReference>
<dbReference type="Pfam" id="PF05954">
    <property type="entry name" value="Phage_GPD"/>
    <property type="match status" value="1"/>
</dbReference>
<evidence type="ECO:0000313" key="2">
    <source>
        <dbReference type="EMBL" id="UTO27979.1"/>
    </source>
</evidence>
<evidence type="ECO:0000313" key="3">
    <source>
        <dbReference type="Proteomes" id="UP001059475"/>
    </source>
</evidence>
<protein>
    <submittedName>
        <fullName evidence="2">Contractile injection system protein, VgrG/Pvc8 family</fullName>
    </submittedName>
</protein>
<dbReference type="Gene3D" id="3.55.50.10">
    <property type="entry name" value="Baseplate protein-like domains"/>
    <property type="match status" value="1"/>
</dbReference>
<sequence>MGLRRSTPFIEVKVGEKTVHEVFYQRLLSATITDHAGNEADRFEAEFDDRDNDLEVPQKNSTLQVKFGYQDSISAVMGRFVVESVVSIGGSDGEILRLCGKSASMRGELKEQTSEHFDNQTIGEIVESLAKRHGYQAKVDQEFYSKTLPYVVCTNQSTIDFLTRLAERMQARFFIKDNKFLFLSGNNLPAITLAKHDCSSWEFTLEPRTQYGSVESTYFDRSQGKQLSVKYQTNLQGPTRRLRGCYPCREEALAAAASESDRLCRGMGSGSLALEGRPEIMADQPLILQGFREQINGAWKAATVTHRYEKQSGYTTEITLEAPEKGNSHGKSQPRRMPCTRKSKSKVYPLIGDAHVNQSGNIALWFADEK</sequence>
<reference evidence="2" key="1">
    <citation type="submission" date="2022-07" db="EMBL/GenBank/DDBJ databases">
        <title>First report of Bartonella spp. in marsupials in Brazil, with a description of Bartonella harrusi sp. nov. and new proposal for taxonomic reclassification of species of the genus Bartonella.</title>
        <authorList>
            <person name="Amaral R.B."/>
        </authorList>
    </citation>
    <scope>NUCLEOTIDE SEQUENCE</scope>
    <source>
        <strain evidence="2">117A</strain>
    </source>
</reference>
<feature type="region of interest" description="Disordered" evidence="1">
    <location>
        <begin position="323"/>
        <end position="342"/>
    </location>
</feature>
<name>A0ABY5ERE8_9HYPH</name>
<dbReference type="RefSeq" id="WP_254769892.1">
    <property type="nucleotide sequence ID" value="NZ_CP101114.1"/>
</dbReference>
<accession>A0ABY5ERE8</accession>
<dbReference type="SUPFAM" id="SSF69279">
    <property type="entry name" value="Phage tail proteins"/>
    <property type="match status" value="1"/>
</dbReference>
<keyword evidence="3" id="KW-1185">Reference proteome</keyword>
<dbReference type="Proteomes" id="UP001059475">
    <property type="component" value="Chromosome"/>
</dbReference>
<gene>
    <name evidence="2" type="ORF">NMK50_07055</name>
</gene>
<proteinExistence type="predicted"/>
<feature type="compositionally biased region" description="Basic residues" evidence="1">
    <location>
        <begin position="332"/>
        <end position="342"/>
    </location>
</feature>